<dbReference type="eggNOG" id="COG0715">
    <property type="taxonomic scope" value="Bacteria"/>
</dbReference>
<organism evidence="1 2">
    <name type="scientific">Lentilactobacillus parafarraginis F0439</name>
    <dbReference type="NCBI Taxonomy" id="797515"/>
    <lineage>
        <taxon>Bacteria</taxon>
        <taxon>Bacillati</taxon>
        <taxon>Bacillota</taxon>
        <taxon>Bacilli</taxon>
        <taxon>Lactobacillales</taxon>
        <taxon>Lactobacillaceae</taxon>
        <taxon>Lentilactobacillus</taxon>
    </lineage>
</organism>
<sequence length="42" mass="4935">MNKGKSDLNYYISQLKEAGYLKKNTKNAQLLKQAYWNPKLDD</sequence>
<evidence type="ECO:0000313" key="1">
    <source>
        <dbReference type="EMBL" id="EHM00408.1"/>
    </source>
</evidence>
<reference evidence="1 2" key="1">
    <citation type="submission" date="2011-09" db="EMBL/GenBank/DDBJ databases">
        <authorList>
            <person name="Weinstock G."/>
            <person name="Sodergren E."/>
            <person name="Clifton S."/>
            <person name="Fulton L."/>
            <person name="Fulton B."/>
            <person name="Courtney L."/>
            <person name="Fronick C."/>
            <person name="Harrison M."/>
            <person name="Strong C."/>
            <person name="Farmer C."/>
            <person name="Delahaunty K."/>
            <person name="Markovic C."/>
            <person name="Hall O."/>
            <person name="Minx P."/>
            <person name="Tomlinson C."/>
            <person name="Mitreva M."/>
            <person name="Hou S."/>
            <person name="Chen J."/>
            <person name="Wollam A."/>
            <person name="Pepin K.H."/>
            <person name="Johnson M."/>
            <person name="Bhonagiri V."/>
            <person name="Zhang X."/>
            <person name="Suruliraj S."/>
            <person name="Warren W."/>
            <person name="Chinwalla A."/>
            <person name="Mardis E.R."/>
            <person name="Wilson R.K."/>
        </authorList>
    </citation>
    <scope>NUCLEOTIDE SEQUENCE [LARGE SCALE GENOMIC DNA]</scope>
    <source>
        <strain evidence="1 2">F0439</strain>
    </source>
</reference>
<proteinExistence type="predicted"/>
<keyword evidence="2" id="KW-1185">Reference proteome</keyword>
<dbReference type="EMBL" id="AGEY01000026">
    <property type="protein sequence ID" value="EHM00408.1"/>
    <property type="molecule type" value="Genomic_DNA"/>
</dbReference>
<comment type="caution">
    <text evidence="1">The sequence shown here is derived from an EMBL/GenBank/DDBJ whole genome shotgun (WGS) entry which is preliminary data.</text>
</comment>
<name>G9ZLE0_9LACO</name>
<dbReference type="HOGENOM" id="CLU_3253283_0_0_9"/>
<protein>
    <submittedName>
        <fullName evidence="1">Uncharacterized protein</fullName>
    </submittedName>
</protein>
<dbReference type="STRING" id="797515.HMPREF9103_00538"/>
<evidence type="ECO:0000313" key="2">
    <source>
        <dbReference type="Proteomes" id="UP000004625"/>
    </source>
</evidence>
<dbReference type="Proteomes" id="UP000004625">
    <property type="component" value="Unassembled WGS sequence"/>
</dbReference>
<dbReference type="PATRIC" id="fig|797515.3.peg.498"/>
<dbReference type="AlphaFoldDB" id="G9ZLE0"/>
<accession>G9ZLE0</accession>
<gene>
    <name evidence="1" type="ORF">HMPREF9103_00538</name>
</gene>